<evidence type="ECO:0000256" key="5">
    <source>
        <dbReference type="ARBA" id="ARBA00023136"/>
    </source>
</evidence>
<feature type="transmembrane region" description="Helical" evidence="6">
    <location>
        <begin position="226"/>
        <end position="255"/>
    </location>
</feature>
<accession>A0AA45C8H6</accession>
<evidence type="ECO:0000313" key="7">
    <source>
        <dbReference type="EMBL" id="PWJ96124.1"/>
    </source>
</evidence>
<feature type="transmembrane region" description="Helical" evidence="6">
    <location>
        <begin position="262"/>
        <end position="283"/>
    </location>
</feature>
<dbReference type="RefSeq" id="WP_158274743.1">
    <property type="nucleotide sequence ID" value="NZ_QGGI01000002.1"/>
</dbReference>
<evidence type="ECO:0000256" key="4">
    <source>
        <dbReference type="ARBA" id="ARBA00022989"/>
    </source>
</evidence>
<dbReference type="InterPro" id="IPR002549">
    <property type="entry name" value="AI-2E-like"/>
</dbReference>
<feature type="transmembrane region" description="Helical" evidence="6">
    <location>
        <begin position="198"/>
        <end position="220"/>
    </location>
</feature>
<evidence type="ECO:0000256" key="3">
    <source>
        <dbReference type="ARBA" id="ARBA00022692"/>
    </source>
</evidence>
<name>A0AA45C8H6_9BACT</name>
<feature type="transmembrane region" description="Helical" evidence="6">
    <location>
        <begin position="61"/>
        <end position="84"/>
    </location>
</feature>
<comment type="subcellular location">
    <subcellularLocation>
        <location evidence="1">Membrane</location>
        <topology evidence="1">Multi-pass membrane protein</topology>
    </subcellularLocation>
</comment>
<keyword evidence="8" id="KW-1185">Reference proteome</keyword>
<dbReference type="Proteomes" id="UP000245921">
    <property type="component" value="Unassembled WGS sequence"/>
</dbReference>
<proteinExistence type="inferred from homology"/>
<comment type="similarity">
    <text evidence="2">Belongs to the autoinducer-2 exporter (AI-2E) (TC 2.A.86) family.</text>
</comment>
<dbReference type="Pfam" id="PF01594">
    <property type="entry name" value="AI-2E_transport"/>
    <property type="match status" value="1"/>
</dbReference>
<protein>
    <submittedName>
        <fullName evidence="7">PurR-regulated permease PerM</fullName>
    </submittedName>
</protein>
<dbReference type="AlphaFoldDB" id="A0AA45C8H6"/>
<evidence type="ECO:0000256" key="2">
    <source>
        <dbReference type="ARBA" id="ARBA00009773"/>
    </source>
</evidence>
<dbReference type="GO" id="GO:0016020">
    <property type="term" value="C:membrane"/>
    <property type="evidence" value="ECO:0007669"/>
    <property type="project" value="UniProtKB-SubCell"/>
</dbReference>
<feature type="transmembrane region" description="Helical" evidence="6">
    <location>
        <begin position="147"/>
        <end position="165"/>
    </location>
</feature>
<evidence type="ECO:0000313" key="8">
    <source>
        <dbReference type="Proteomes" id="UP000245921"/>
    </source>
</evidence>
<evidence type="ECO:0000256" key="1">
    <source>
        <dbReference type="ARBA" id="ARBA00004141"/>
    </source>
</evidence>
<keyword evidence="5 6" id="KW-0472">Membrane</keyword>
<feature type="transmembrane region" description="Helical" evidence="6">
    <location>
        <begin position="7"/>
        <end position="25"/>
    </location>
</feature>
<keyword evidence="3 6" id="KW-0812">Transmembrane</keyword>
<sequence length="336" mass="38074">MTKNQKAAIFNSIYLIIFFSIAALSMQVFSILVFSLGVIFVVELFSKFFMKFLKMPKKFAILISILIIFISLIFLLVFLIPTVIGEVSNFINFLNGIFEKQEWRELFPEKFDDIEKNVTEFLITLRPKIISFINDALIQMPNLGGKIGSFIFYLVLITIYGSFYFDSFKLKAGNLFPKSIRNTSISFLKDLYVNLKSFVISTLFAALFVGIGAFIIMNILGVKYSLLMSFWAALTNFIPIVGVIFEFIPLILVGISSGLTKMLILLLIMIILHTSAFIFFLYVMKGSARINPVAVIISILIFGYIFGFVGPIIAVPIGISIKVFWKHFVSPTFERS</sequence>
<keyword evidence="4 6" id="KW-1133">Transmembrane helix</keyword>
<organism evidence="7 8">
    <name type="scientific">Oceanotoga teriensis</name>
    <dbReference type="NCBI Taxonomy" id="515440"/>
    <lineage>
        <taxon>Bacteria</taxon>
        <taxon>Thermotogati</taxon>
        <taxon>Thermotogota</taxon>
        <taxon>Thermotogae</taxon>
        <taxon>Petrotogales</taxon>
        <taxon>Petrotogaceae</taxon>
        <taxon>Oceanotoga</taxon>
    </lineage>
</organism>
<dbReference type="EMBL" id="QGGI01000002">
    <property type="protein sequence ID" value="PWJ96124.1"/>
    <property type="molecule type" value="Genomic_DNA"/>
</dbReference>
<reference evidence="7 8" key="1">
    <citation type="submission" date="2018-05" db="EMBL/GenBank/DDBJ databases">
        <title>Genomic Encyclopedia of Type Strains, Phase IV (KMG-IV): sequencing the most valuable type-strain genomes for metagenomic binning, comparative biology and taxonomic classification.</title>
        <authorList>
            <person name="Goeker M."/>
        </authorList>
    </citation>
    <scope>NUCLEOTIDE SEQUENCE [LARGE SCALE GENOMIC DNA]</scope>
    <source>
        <strain evidence="7 8">DSM 24906</strain>
    </source>
</reference>
<evidence type="ECO:0000256" key="6">
    <source>
        <dbReference type="SAM" id="Phobius"/>
    </source>
</evidence>
<comment type="caution">
    <text evidence="7">The sequence shown here is derived from an EMBL/GenBank/DDBJ whole genome shotgun (WGS) entry which is preliminary data.</text>
</comment>
<feature type="transmembrane region" description="Helical" evidence="6">
    <location>
        <begin position="31"/>
        <end position="49"/>
    </location>
</feature>
<feature type="transmembrane region" description="Helical" evidence="6">
    <location>
        <begin position="295"/>
        <end position="325"/>
    </location>
</feature>
<gene>
    <name evidence="7" type="ORF">C7380_10231</name>
</gene>